<reference evidence="1" key="1">
    <citation type="submission" date="2016-10" db="EMBL/GenBank/DDBJ databases">
        <authorList>
            <person name="de Groot N.N."/>
        </authorList>
    </citation>
    <scope>NUCLEOTIDE SEQUENCE</scope>
</reference>
<organism evidence="1">
    <name type="scientific">hydrothermal vent metagenome</name>
    <dbReference type="NCBI Taxonomy" id="652676"/>
    <lineage>
        <taxon>unclassified sequences</taxon>
        <taxon>metagenomes</taxon>
        <taxon>ecological metagenomes</taxon>
    </lineage>
</organism>
<protein>
    <submittedName>
        <fullName evidence="1">Uncharacterized protein</fullName>
    </submittedName>
</protein>
<dbReference type="AlphaFoldDB" id="A0A1W1BWW8"/>
<sequence>MQINFTPHKIKAAKAYIENLCEDEKKIKKIENKRENKLSFFQKLKRLFF</sequence>
<evidence type="ECO:0000313" key="1">
    <source>
        <dbReference type="EMBL" id="SFV57995.1"/>
    </source>
</evidence>
<name>A0A1W1BWW8_9ZZZZ</name>
<accession>A0A1W1BWW8</accession>
<gene>
    <name evidence="1" type="ORF">MNB_SV-12-793</name>
</gene>
<proteinExistence type="predicted"/>
<dbReference type="EMBL" id="FPHE01000082">
    <property type="protein sequence ID" value="SFV57995.1"/>
    <property type="molecule type" value="Genomic_DNA"/>
</dbReference>